<comment type="caution">
    <text evidence="1">The sequence shown here is derived from an EMBL/GenBank/DDBJ whole genome shotgun (WGS) entry which is preliminary data.</text>
</comment>
<sequence>MGTVDYTWHTPEVVPVRVLDTLPIGILRQMAGLMSKAYSGPVRVLDTLPIHNLRQMGGLPSKEVDRFSDIDNLLQKDGFRCVYQMTQDQSSSTLDAKASFPLFSSYWSLVLVCTDDFFHLVQMTQDQSSSTLDTKASPRFECVKTTPKKDEELEGIEDVDGVDENIDHETLAIDVEKLKEIAKEQIRLFLKKAHELSQEWGNIPVVLAEDFNNMPQLLEFCLKAPIYRWNCEDILLWGLKGHTREVVPVRVLNTQPIDILRQMGGLLRKPVGGFRWQWGFCVGGEKLMSFGEWGSKGSRGGGGGGEAAEVVVKEVDAERYPKAASNLGIKGYPTMLLFVNGSSQANTGGFTSQEIVIWASKKMGESVIRVNSDIRAKEFLKKHSMIVVGLFEKVELSNSQRFLQETWTQKYVFAVFGVPLQLLEVSQSSSTEWKEGTLGRGQRDDQETGAAAEPRAVPTPNANAEVEQLHKILKLCGSPSKDYQGKSKFTHSTVFKPLQPYKQCLGETFKDFPPLAVRLMETLLSIDPENQGTLASALKSEIFGIAITLAFFIFLLSRAEADDDYNSPGNKDDRDYDSDDSFEQEVVRMQVVLEMQRAPTRNQHDVSPIRERVTWSTQHLDVGTIPPQPLDAEQKIQPAPFVAPVVANRPIRGSTQGLTVQQIFDKEGKLLIPIPQCFRAPVGKYACKLATKIGVELRTNLEDLSIRRWNAADESVKAPMLQCIKLITIFALFT</sequence>
<gene>
    <name evidence="1" type="ORF">RHMOL_Rhmol06G0205600</name>
</gene>
<name>A0ACC0NEA6_RHOML</name>
<proteinExistence type="predicted"/>
<reference evidence="1" key="1">
    <citation type="submission" date="2022-02" db="EMBL/GenBank/DDBJ databases">
        <title>Plant Genome Project.</title>
        <authorList>
            <person name="Zhang R.-G."/>
        </authorList>
    </citation>
    <scope>NUCLEOTIDE SEQUENCE</scope>
    <source>
        <strain evidence="1">AT1</strain>
    </source>
</reference>
<evidence type="ECO:0000313" key="1">
    <source>
        <dbReference type="EMBL" id="KAI8551688.1"/>
    </source>
</evidence>
<accession>A0ACC0NEA6</accession>
<organism evidence="1 2">
    <name type="scientific">Rhododendron molle</name>
    <name type="common">Chinese azalea</name>
    <name type="synonym">Azalea mollis</name>
    <dbReference type="NCBI Taxonomy" id="49168"/>
    <lineage>
        <taxon>Eukaryota</taxon>
        <taxon>Viridiplantae</taxon>
        <taxon>Streptophyta</taxon>
        <taxon>Embryophyta</taxon>
        <taxon>Tracheophyta</taxon>
        <taxon>Spermatophyta</taxon>
        <taxon>Magnoliopsida</taxon>
        <taxon>eudicotyledons</taxon>
        <taxon>Gunneridae</taxon>
        <taxon>Pentapetalae</taxon>
        <taxon>asterids</taxon>
        <taxon>Ericales</taxon>
        <taxon>Ericaceae</taxon>
        <taxon>Ericoideae</taxon>
        <taxon>Rhodoreae</taxon>
        <taxon>Rhododendron</taxon>
    </lineage>
</organism>
<dbReference type="EMBL" id="CM046393">
    <property type="protein sequence ID" value="KAI8551688.1"/>
    <property type="molecule type" value="Genomic_DNA"/>
</dbReference>
<protein>
    <submittedName>
        <fullName evidence="1">Uncharacterized protein</fullName>
    </submittedName>
</protein>
<keyword evidence="2" id="KW-1185">Reference proteome</keyword>
<evidence type="ECO:0000313" key="2">
    <source>
        <dbReference type="Proteomes" id="UP001062846"/>
    </source>
</evidence>
<dbReference type="Proteomes" id="UP001062846">
    <property type="component" value="Chromosome 6"/>
</dbReference>